<keyword evidence="1" id="KW-0472">Membrane</keyword>
<dbReference type="InterPro" id="IPR011429">
    <property type="entry name" value="Cyt_c_Planctomycete-type"/>
</dbReference>
<feature type="domain" description="Cytochrome C Planctomycete-type" evidence="2">
    <location>
        <begin position="65"/>
        <end position="101"/>
    </location>
</feature>
<gene>
    <name evidence="3" type="ORF">METZ01_LOCUS488492</name>
</gene>
<evidence type="ECO:0000313" key="3">
    <source>
        <dbReference type="EMBL" id="SVE35638.1"/>
    </source>
</evidence>
<proteinExistence type="predicted"/>
<feature type="transmembrane region" description="Helical" evidence="1">
    <location>
        <begin position="23"/>
        <end position="40"/>
    </location>
</feature>
<organism evidence="3">
    <name type="scientific">marine metagenome</name>
    <dbReference type="NCBI Taxonomy" id="408172"/>
    <lineage>
        <taxon>unclassified sequences</taxon>
        <taxon>metagenomes</taxon>
        <taxon>ecological metagenomes</taxon>
    </lineage>
</organism>
<reference evidence="3" key="1">
    <citation type="submission" date="2018-05" db="EMBL/GenBank/DDBJ databases">
        <authorList>
            <person name="Lanie J.A."/>
            <person name="Ng W.-L."/>
            <person name="Kazmierczak K.M."/>
            <person name="Andrzejewski T.M."/>
            <person name="Davidsen T.M."/>
            <person name="Wayne K.J."/>
            <person name="Tettelin H."/>
            <person name="Glass J.I."/>
            <person name="Rusch D."/>
            <person name="Podicherti R."/>
            <person name="Tsui H.-C.T."/>
            <person name="Winkler M.E."/>
        </authorList>
    </citation>
    <scope>NUCLEOTIDE SEQUENCE</scope>
</reference>
<keyword evidence="1" id="KW-1133">Transmembrane helix</keyword>
<keyword evidence="1" id="KW-0812">Transmembrane</keyword>
<name>A0A383CVI1_9ZZZZ</name>
<evidence type="ECO:0000259" key="2">
    <source>
        <dbReference type="Pfam" id="PF07635"/>
    </source>
</evidence>
<dbReference type="Pfam" id="PF07635">
    <property type="entry name" value="PSCyt1"/>
    <property type="match status" value="1"/>
</dbReference>
<accession>A0A383CVI1</accession>
<sequence>MSQYADFGLLIIGSLARTLNFNWRFSGFFTLVGLSCVFVVNGQTFKPQQIAFFEKKIRPLLARHCYECHSVKKIEGGLRLDHREGFLKGGASGKPVALPESKLGKTRLFQVVRLKQVEKERIHPPL</sequence>
<feature type="non-terminal residue" evidence="3">
    <location>
        <position position="126"/>
    </location>
</feature>
<dbReference type="AlphaFoldDB" id="A0A383CVI1"/>
<evidence type="ECO:0000256" key="1">
    <source>
        <dbReference type="SAM" id="Phobius"/>
    </source>
</evidence>
<protein>
    <recommendedName>
        <fullName evidence="2">Cytochrome C Planctomycete-type domain-containing protein</fullName>
    </recommendedName>
</protein>
<dbReference type="EMBL" id="UINC01211653">
    <property type="protein sequence ID" value="SVE35638.1"/>
    <property type="molecule type" value="Genomic_DNA"/>
</dbReference>